<dbReference type="HAMAP" id="MF_00313">
    <property type="entry name" value="Glutaminase"/>
    <property type="match status" value="1"/>
</dbReference>
<dbReference type="PANTHER" id="PTHR12544">
    <property type="entry name" value="GLUTAMINASE"/>
    <property type="match status" value="1"/>
</dbReference>
<dbReference type="InterPro" id="IPR012338">
    <property type="entry name" value="Beta-lactam/transpept-like"/>
</dbReference>
<dbReference type="Pfam" id="PF04960">
    <property type="entry name" value="Glutaminase"/>
    <property type="match status" value="1"/>
</dbReference>
<feature type="binding site" evidence="5">
    <location>
        <position position="207"/>
    </location>
    <ligand>
        <name>substrate</name>
    </ligand>
</feature>
<dbReference type="SUPFAM" id="SSF56601">
    <property type="entry name" value="beta-lactamase/transpeptidase-like"/>
    <property type="match status" value="1"/>
</dbReference>
<feature type="binding site" evidence="5">
    <location>
        <position position="259"/>
    </location>
    <ligand>
        <name>substrate</name>
    </ligand>
</feature>
<evidence type="ECO:0000256" key="5">
    <source>
        <dbReference type="HAMAP-Rule" id="MF_00313"/>
    </source>
</evidence>
<dbReference type="InterPro" id="IPR015868">
    <property type="entry name" value="Glutaminase"/>
</dbReference>
<dbReference type="NCBIfam" id="TIGR03814">
    <property type="entry name" value="Gln_ase"/>
    <property type="match status" value="1"/>
</dbReference>
<evidence type="ECO:0000256" key="4">
    <source>
        <dbReference type="ARBA" id="ARBA00049534"/>
    </source>
</evidence>
<evidence type="ECO:0000313" key="6">
    <source>
        <dbReference type="EMBL" id="RFS22839.1"/>
    </source>
</evidence>
<feature type="binding site" evidence="5">
    <location>
        <position position="277"/>
    </location>
    <ligand>
        <name>substrate</name>
    </ligand>
</feature>
<protein>
    <recommendedName>
        <fullName evidence="2 5">Glutaminase</fullName>
        <ecNumber evidence="2 5">3.5.1.2</ecNumber>
    </recommendedName>
</protein>
<proteinExistence type="inferred from homology"/>
<comment type="catalytic activity">
    <reaction evidence="4 5">
        <text>L-glutamine + H2O = L-glutamate + NH4(+)</text>
        <dbReference type="Rhea" id="RHEA:15889"/>
        <dbReference type="ChEBI" id="CHEBI:15377"/>
        <dbReference type="ChEBI" id="CHEBI:28938"/>
        <dbReference type="ChEBI" id="CHEBI:29985"/>
        <dbReference type="ChEBI" id="CHEBI:58359"/>
        <dbReference type="EC" id="3.5.1.2"/>
    </reaction>
</comment>
<feature type="binding site" evidence="5">
    <location>
        <position position="131"/>
    </location>
    <ligand>
        <name>substrate</name>
    </ligand>
</feature>
<evidence type="ECO:0000256" key="1">
    <source>
        <dbReference type="ARBA" id="ARBA00011076"/>
    </source>
</evidence>
<keyword evidence="7" id="KW-1185">Reference proteome</keyword>
<feature type="binding site" evidence="5">
    <location>
        <position position="183"/>
    </location>
    <ligand>
        <name>substrate</name>
    </ligand>
</feature>
<name>A0A3E1YAU6_9BACT</name>
<comment type="caution">
    <text evidence="6">The sequence shown here is derived from an EMBL/GenBank/DDBJ whole genome shotgun (WGS) entry which is preliminary data.</text>
</comment>
<dbReference type="AlphaFoldDB" id="A0A3E1YAU6"/>
<dbReference type="GO" id="GO:0004359">
    <property type="term" value="F:glutaminase activity"/>
    <property type="evidence" value="ECO:0007669"/>
    <property type="project" value="UniProtKB-UniRule"/>
</dbReference>
<gene>
    <name evidence="5" type="primary">glsA</name>
    <name evidence="6" type="ORF">DVR12_13375</name>
</gene>
<keyword evidence="5" id="KW-0007">Acetylation</keyword>
<keyword evidence="3 5" id="KW-0378">Hydrolase</keyword>
<reference evidence="6 7" key="1">
    <citation type="submission" date="2018-07" db="EMBL/GenBank/DDBJ databases">
        <title>Chitinophaga K2CV101002-2 sp. nov., isolated from a monsoon evergreen broad-leaved forest soil.</title>
        <authorList>
            <person name="Lv Y."/>
        </authorList>
    </citation>
    <scope>NUCLEOTIDE SEQUENCE [LARGE SCALE GENOMIC DNA]</scope>
    <source>
        <strain evidence="6 7">GDMCC 1.1288</strain>
    </source>
</reference>
<evidence type="ECO:0000256" key="2">
    <source>
        <dbReference type="ARBA" id="ARBA00012918"/>
    </source>
</evidence>
<dbReference type="GO" id="GO:0006543">
    <property type="term" value="P:L-glutamine catabolic process"/>
    <property type="evidence" value="ECO:0007669"/>
    <property type="project" value="TreeGrafter"/>
</dbReference>
<organism evidence="6 7">
    <name type="scientific">Chitinophaga silvatica</name>
    <dbReference type="NCBI Taxonomy" id="2282649"/>
    <lineage>
        <taxon>Bacteria</taxon>
        <taxon>Pseudomonadati</taxon>
        <taxon>Bacteroidota</taxon>
        <taxon>Chitinophagia</taxon>
        <taxon>Chitinophagales</taxon>
        <taxon>Chitinophagaceae</taxon>
        <taxon>Chitinophaga</taxon>
    </lineage>
</organism>
<dbReference type="Gene3D" id="3.40.710.10">
    <property type="entry name" value="DD-peptidase/beta-lactamase superfamily"/>
    <property type="match status" value="1"/>
</dbReference>
<dbReference type="NCBIfam" id="NF009020">
    <property type="entry name" value="PRK12356.1"/>
    <property type="match status" value="1"/>
</dbReference>
<sequence length="326" mass="35742">MLISLGTTDSYCQNQSRSVDYNAIINEAFNLFKNEKKGKNANYIPYLDKVNSEMYGIVIVTKDGQVYQIGETKYEFGIESVEKVFTLCMAMELFGDQVILDKIGANQTGLPFNSVPAIEQDGQKPSNPLVNAGAMATTSLLTSHFGHKDAWEKVDAYFAKFAGRKLSVIEELYKSEAATNMHNQAIAMLLKSYGYMYDDPFFACDFYTKQCSYGVNAHDLGVMAGTLANGGVNPVTKERLIQEKYVPKVLAIMGTTGLYETTGEWMYKVGLPSKSGVGGGIISIMPGKFAIAVFSPPLDKAGNSVRAQEAIKYISDKLNANVYVAQ</sequence>
<comment type="similarity">
    <text evidence="1 5">Belongs to the glutaminase family.</text>
</comment>
<dbReference type="EC" id="3.5.1.2" evidence="2 5"/>
<comment type="subunit">
    <text evidence="5">Homotetramer.</text>
</comment>
<accession>A0A3E1YAU6</accession>
<dbReference type="OrthoDB" id="9788822at2"/>
<dbReference type="Proteomes" id="UP000260644">
    <property type="component" value="Unassembled WGS sequence"/>
</dbReference>
<feature type="binding site" evidence="5">
    <location>
        <position position="80"/>
    </location>
    <ligand>
        <name>substrate</name>
    </ligand>
</feature>
<dbReference type="EMBL" id="QPMM01000006">
    <property type="protein sequence ID" value="RFS22839.1"/>
    <property type="molecule type" value="Genomic_DNA"/>
</dbReference>
<dbReference type="GO" id="GO:0006537">
    <property type="term" value="P:glutamate biosynthetic process"/>
    <property type="evidence" value="ECO:0007669"/>
    <property type="project" value="TreeGrafter"/>
</dbReference>
<feature type="binding site" evidence="5">
    <location>
        <position position="176"/>
    </location>
    <ligand>
        <name>substrate</name>
    </ligand>
</feature>
<evidence type="ECO:0000256" key="3">
    <source>
        <dbReference type="ARBA" id="ARBA00022801"/>
    </source>
</evidence>
<evidence type="ECO:0000313" key="7">
    <source>
        <dbReference type="Proteomes" id="UP000260644"/>
    </source>
</evidence>
<dbReference type="PANTHER" id="PTHR12544:SF48">
    <property type="entry name" value="GLUTAMINASE 1"/>
    <property type="match status" value="1"/>
</dbReference>